<dbReference type="CDD" id="cd11397">
    <property type="entry name" value="bHLHzip_MITF_like"/>
    <property type="match status" value="1"/>
</dbReference>
<name>A0A914W897_9BILA</name>
<evidence type="ECO:0000313" key="9">
    <source>
        <dbReference type="Proteomes" id="UP000887566"/>
    </source>
</evidence>
<feature type="region of interest" description="Disordered" evidence="7">
    <location>
        <begin position="38"/>
        <end position="64"/>
    </location>
</feature>
<evidence type="ECO:0000256" key="5">
    <source>
        <dbReference type="ARBA" id="ARBA00023163"/>
    </source>
</evidence>
<feature type="region of interest" description="Disordered" evidence="7">
    <location>
        <begin position="379"/>
        <end position="405"/>
    </location>
</feature>
<feature type="region of interest" description="Disordered" evidence="7">
    <location>
        <begin position="330"/>
        <end position="362"/>
    </location>
</feature>
<evidence type="ECO:0000256" key="4">
    <source>
        <dbReference type="ARBA" id="ARBA00023125"/>
    </source>
</evidence>
<dbReference type="WBParaSite" id="PSAMB.scaffold3233size27749.g20822.t2">
    <property type="protein sequence ID" value="PSAMB.scaffold3233size27749.g20822.t2"/>
    <property type="gene ID" value="PSAMB.scaffold3233size27749.g20822"/>
</dbReference>
<keyword evidence="3" id="KW-0805">Transcription regulation</keyword>
<dbReference type="InterPro" id="IPR036638">
    <property type="entry name" value="HLH_DNA-bd_sf"/>
</dbReference>
<reference evidence="10" key="1">
    <citation type="submission" date="2022-11" db="UniProtKB">
        <authorList>
            <consortium name="WormBaseParasite"/>
        </authorList>
    </citation>
    <scope>IDENTIFICATION</scope>
</reference>
<dbReference type="GO" id="GO:0046983">
    <property type="term" value="F:protein dimerization activity"/>
    <property type="evidence" value="ECO:0007669"/>
    <property type="project" value="InterPro"/>
</dbReference>
<evidence type="ECO:0000256" key="7">
    <source>
        <dbReference type="SAM" id="MobiDB-lite"/>
    </source>
</evidence>
<evidence type="ECO:0000313" key="10">
    <source>
        <dbReference type="WBParaSite" id="PSAMB.scaffold3233size27749.g20822.t2"/>
    </source>
</evidence>
<feature type="domain" description="BHLH" evidence="8">
    <location>
        <begin position="165"/>
        <end position="219"/>
    </location>
</feature>
<dbReference type="PROSITE" id="PS50888">
    <property type="entry name" value="BHLH"/>
    <property type="match status" value="1"/>
</dbReference>
<proteinExistence type="inferred from homology"/>
<protein>
    <submittedName>
        <fullName evidence="10">BHLH domain-containing protein</fullName>
    </submittedName>
</protein>
<comment type="subcellular location">
    <subcellularLocation>
        <location evidence="1">Nucleus</location>
    </subcellularLocation>
</comment>
<dbReference type="GO" id="GO:0005634">
    <property type="term" value="C:nucleus"/>
    <property type="evidence" value="ECO:0007669"/>
    <property type="project" value="UniProtKB-SubCell"/>
</dbReference>
<feature type="compositionally biased region" description="Polar residues" evidence="7">
    <location>
        <begin position="120"/>
        <end position="140"/>
    </location>
</feature>
<dbReference type="SMART" id="SM00353">
    <property type="entry name" value="HLH"/>
    <property type="match status" value="1"/>
</dbReference>
<dbReference type="GO" id="GO:0000978">
    <property type="term" value="F:RNA polymerase II cis-regulatory region sequence-specific DNA binding"/>
    <property type="evidence" value="ECO:0007669"/>
    <property type="project" value="TreeGrafter"/>
</dbReference>
<dbReference type="GO" id="GO:0000981">
    <property type="term" value="F:DNA-binding transcription factor activity, RNA polymerase II-specific"/>
    <property type="evidence" value="ECO:0007669"/>
    <property type="project" value="TreeGrafter"/>
</dbReference>
<dbReference type="Proteomes" id="UP000887566">
    <property type="component" value="Unplaced"/>
</dbReference>
<evidence type="ECO:0000256" key="6">
    <source>
        <dbReference type="ARBA" id="ARBA00023242"/>
    </source>
</evidence>
<organism evidence="9 10">
    <name type="scientific">Plectus sambesii</name>
    <dbReference type="NCBI Taxonomy" id="2011161"/>
    <lineage>
        <taxon>Eukaryota</taxon>
        <taxon>Metazoa</taxon>
        <taxon>Ecdysozoa</taxon>
        <taxon>Nematoda</taxon>
        <taxon>Chromadorea</taxon>
        <taxon>Plectida</taxon>
        <taxon>Plectina</taxon>
        <taxon>Plectoidea</taxon>
        <taxon>Plectidae</taxon>
        <taxon>Plectus</taxon>
    </lineage>
</organism>
<dbReference type="InterPro" id="IPR011598">
    <property type="entry name" value="bHLH_dom"/>
</dbReference>
<keyword evidence="9" id="KW-1185">Reference proteome</keyword>
<keyword evidence="5" id="KW-0804">Transcription</keyword>
<keyword evidence="4" id="KW-0238">DNA-binding</keyword>
<evidence type="ECO:0000256" key="3">
    <source>
        <dbReference type="ARBA" id="ARBA00023015"/>
    </source>
</evidence>
<evidence type="ECO:0000256" key="2">
    <source>
        <dbReference type="ARBA" id="ARBA00008289"/>
    </source>
</evidence>
<feature type="region of interest" description="Disordered" evidence="7">
    <location>
        <begin position="107"/>
        <end position="142"/>
    </location>
</feature>
<keyword evidence="6" id="KW-0539">Nucleus</keyword>
<dbReference type="Pfam" id="PF00010">
    <property type="entry name" value="HLH"/>
    <property type="match status" value="1"/>
</dbReference>
<dbReference type="AlphaFoldDB" id="A0A914W897"/>
<accession>A0A914W897</accession>
<evidence type="ECO:0000256" key="1">
    <source>
        <dbReference type="ARBA" id="ARBA00004123"/>
    </source>
</evidence>
<evidence type="ECO:0000259" key="8">
    <source>
        <dbReference type="PROSITE" id="PS50888"/>
    </source>
</evidence>
<dbReference type="SUPFAM" id="SSF47459">
    <property type="entry name" value="HLH, helix-loop-helix DNA-binding domain"/>
    <property type="match status" value="1"/>
</dbReference>
<sequence>MVVCHSAASYNMARVVRHQPSSGSLIVPRTLDSIAEFQTSRQSPSVDSPPGYGDSPHSASFPSHSELDDYIIDEILSLEDEQLAARQQSGLSQLPASYSCTDGLTALTSSQNHGGGRAITGSSSTTSSDYNRQVSSSAPTGSLDIDSLVHQEVVVSEHEFFRDRRKKDIHNMIERRRRYNINDRIKELGMMLPKHTASEDMKLNKGTILKASCDYIRQLQRDREHMVRVQQQQGRLESAARLYAQRVKELEAQLQKNGLPIPPPVTLPPVGSPSVTTVMGRPIKQEPIDTSSPASTPGAQVRLSRATASPGFLSALSDTTAAMAIASPSGIPNSSSRGGGAGSFFSVGSQSETPAFATPQGGHELLETPQVDLNAPIWPSQQQQQQQQQPGAPHMGPPGNHPFPDLMMDISAMTTGPLLQGDPMISA</sequence>
<dbReference type="PANTHER" id="PTHR45776:SF2">
    <property type="entry name" value="MIP04163P"/>
    <property type="match status" value="1"/>
</dbReference>
<comment type="similarity">
    <text evidence="2">Belongs to the MiT/TFE family.</text>
</comment>
<dbReference type="Gene3D" id="4.10.280.10">
    <property type="entry name" value="Helix-loop-helix DNA-binding domain"/>
    <property type="match status" value="1"/>
</dbReference>
<dbReference type="PANTHER" id="PTHR45776">
    <property type="entry name" value="MIP04163P"/>
    <property type="match status" value="1"/>
</dbReference>